<feature type="non-terminal residue" evidence="2">
    <location>
        <position position="219"/>
    </location>
</feature>
<reference evidence="2 3" key="1">
    <citation type="submission" date="2015-09" db="EMBL/GenBank/DDBJ databases">
        <title>Draft genome sequence of Kouleothrix aurantiaca JCM 19913.</title>
        <authorList>
            <person name="Hemp J."/>
        </authorList>
    </citation>
    <scope>NUCLEOTIDE SEQUENCE [LARGE SCALE GENOMIC DNA]</scope>
    <source>
        <strain evidence="2 3">COM-B</strain>
    </source>
</reference>
<dbReference type="Proteomes" id="UP000050509">
    <property type="component" value="Unassembled WGS sequence"/>
</dbReference>
<feature type="compositionally biased region" description="Low complexity" evidence="1">
    <location>
        <begin position="153"/>
        <end position="169"/>
    </location>
</feature>
<proteinExistence type="predicted"/>
<gene>
    <name evidence="2" type="ORF">SE17_03790</name>
</gene>
<accession>A0A0P9D5U5</accession>
<dbReference type="EMBL" id="LJCR01000057">
    <property type="protein sequence ID" value="KPV54438.1"/>
    <property type="molecule type" value="Genomic_DNA"/>
</dbReference>
<sequence length="219" mass="23578">MFGRRNPDRPLGTQSGAQKSDLDLSILDHLPDIKPAAKPDAKPEAPLPEPEATAGEAALGPSLRQLLRDADGTGTEQPRAGVTQQLSPVELEPLPINDGLWQPEPQTSPFFTEYTTAETYERSAYDELEALPTLISELGMRDEDQWAAPTMEAPVAEEAPAPAPAALPARGGPESLIGPDDFFDGHYRSERGVRVQGNARGSIESRQYILVEATAQVDA</sequence>
<name>A0A0P9D5U5_9CHLR</name>
<evidence type="ECO:0000313" key="2">
    <source>
        <dbReference type="EMBL" id="KPV54438.1"/>
    </source>
</evidence>
<keyword evidence="3" id="KW-1185">Reference proteome</keyword>
<organism evidence="2 3">
    <name type="scientific">Kouleothrix aurantiaca</name>
    <dbReference type="NCBI Taxonomy" id="186479"/>
    <lineage>
        <taxon>Bacteria</taxon>
        <taxon>Bacillati</taxon>
        <taxon>Chloroflexota</taxon>
        <taxon>Chloroflexia</taxon>
        <taxon>Chloroflexales</taxon>
        <taxon>Roseiflexineae</taxon>
        <taxon>Roseiflexaceae</taxon>
        <taxon>Kouleothrix</taxon>
    </lineage>
</organism>
<feature type="region of interest" description="Disordered" evidence="1">
    <location>
        <begin position="1"/>
        <end position="109"/>
    </location>
</feature>
<evidence type="ECO:0000313" key="3">
    <source>
        <dbReference type="Proteomes" id="UP000050509"/>
    </source>
</evidence>
<feature type="compositionally biased region" description="Low complexity" evidence="1">
    <location>
        <begin position="50"/>
        <end position="61"/>
    </location>
</feature>
<comment type="caution">
    <text evidence="2">The sequence shown here is derived from an EMBL/GenBank/DDBJ whole genome shotgun (WGS) entry which is preliminary data.</text>
</comment>
<evidence type="ECO:0000256" key="1">
    <source>
        <dbReference type="SAM" id="MobiDB-lite"/>
    </source>
</evidence>
<feature type="region of interest" description="Disordered" evidence="1">
    <location>
        <begin position="153"/>
        <end position="198"/>
    </location>
</feature>
<feature type="compositionally biased region" description="Basic and acidic residues" evidence="1">
    <location>
        <begin position="183"/>
        <end position="193"/>
    </location>
</feature>
<protein>
    <submittedName>
        <fullName evidence="2">Uncharacterized protein</fullName>
    </submittedName>
</protein>
<feature type="compositionally biased region" description="Basic and acidic residues" evidence="1">
    <location>
        <begin position="29"/>
        <end position="43"/>
    </location>
</feature>
<dbReference type="AlphaFoldDB" id="A0A0P9D5U5"/>